<protein>
    <submittedName>
        <fullName evidence="2">Phosducin-like protein, putative</fullName>
    </submittedName>
</protein>
<accession>A0A1D3SJ10</accession>
<gene>
    <name evidence="2" type="primary">PhLP1</name>
    <name evidence="2" type="ORF">PBSP11A_000308200</name>
</gene>
<dbReference type="SUPFAM" id="SSF52833">
    <property type="entry name" value="Thioredoxin-like"/>
    <property type="match status" value="1"/>
</dbReference>
<dbReference type="Pfam" id="PF00085">
    <property type="entry name" value="Thioredoxin"/>
    <property type="match status" value="1"/>
</dbReference>
<proteinExistence type="predicted"/>
<feature type="domain" description="Thioredoxin" evidence="1">
    <location>
        <begin position="110"/>
        <end position="194"/>
    </location>
</feature>
<evidence type="ECO:0000313" key="3">
    <source>
        <dbReference type="Proteomes" id="UP000219860"/>
    </source>
</evidence>
<dbReference type="InterPro" id="IPR013766">
    <property type="entry name" value="Thioredoxin_domain"/>
</dbReference>
<evidence type="ECO:0000259" key="1">
    <source>
        <dbReference type="Pfam" id="PF00085"/>
    </source>
</evidence>
<sequence>MIHVYTKKHVDFIISSICYIHINSLNCLYAKMNNNITKNIEGQILEALKDKEKEIDHEIKKYETLERKIYDDNDEELENIKNKRLQELKNRHNENRRLLSMGHGVYKEILSEKEFFDICKNSTNVCCHFYRNTTWRCEYLDSKLINLSKKFIHINFIKINAEKSPFLCDRLKIWCIPTLMLIQNGKTEHSIIGFDELGGDNFSEQALINILKKWKLINQTDEDG</sequence>
<evidence type="ECO:0000313" key="2">
    <source>
        <dbReference type="EMBL" id="SCO63514.1"/>
    </source>
</evidence>
<dbReference type="PANTHER" id="PTHR21148">
    <property type="entry name" value="THIOREDOXIN DOMAIN-CONTAINING PROTEIN 9"/>
    <property type="match status" value="1"/>
</dbReference>
<dbReference type="InterPro" id="IPR036249">
    <property type="entry name" value="Thioredoxin-like_sf"/>
</dbReference>
<dbReference type="EMBL" id="LT608260">
    <property type="protein sequence ID" value="SCO63514.1"/>
    <property type="molecule type" value="Genomic_DNA"/>
</dbReference>
<dbReference type="AlphaFoldDB" id="A0A1D3SJ10"/>
<organism evidence="2 3">
    <name type="scientific">Plasmodium berghei</name>
    <dbReference type="NCBI Taxonomy" id="5821"/>
    <lineage>
        <taxon>Eukaryota</taxon>
        <taxon>Sar</taxon>
        <taxon>Alveolata</taxon>
        <taxon>Apicomplexa</taxon>
        <taxon>Aconoidasida</taxon>
        <taxon>Haemosporida</taxon>
        <taxon>Plasmodiidae</taxon>
        <taxon>Plasmodium</taxon>
        <taxon>Plasmodium (Vinckeia)</taxon>
    </lineage>
</organism>
<dbReference type="VEuPathDB" id="PlasmoDB:PBANKA_1204800"/>
<reference evidence="2 3" key="1">
    <citation type="submission" date="2016-08" db="EMBL/GenBank/DDBJ databases">
        <authorList>
            <consortium name="Pathogen Informatics"/>
        </authorList>
    </citation>
    <scope>NUCLEOTIDE SEQUENCE [LARGE SCALE GENOMIC DNA]</scope>
    <source>
        <strain evidence="2 3">SP11 Antwerpcl1</strain>
    </source>
</reference>
<name>A0A1D3SJ10_PLABE</name>
<dbReference type="OrthoDB" id="10257948at2759"/>
<dbReference type="Proteomes" id="UP000219860">
    <property type="component" value="Chromosome 12"/>
</dbReference>
<dbReference type="CDD" id="cd02989">
    <property type="entry name" value="Phd_like_TxnDC9"/>
    <property type="match status" value="1"/>
</dbReference>
<dbReference type="Gene3D" id="3.40.30.10">
    <property type="entry name" value="Glutaredoxin"/>
    <property type="match status" value="1"/>
</dbReference>